<dbReference type="KEGG" id="awe:JG540_09895"/>
<dbReference type="PROSITE" id="PS50932">
    <property type="entry name" value="HTH_LACI_2"/>
    <property type="match status" value="1"/>
</dbReference>
<dbReference type="InterPro" id="IPR028082">
    <property type="entry name" value="Peripla_BP_I"/>
</dbReference>
<dbReference type="RefSeq" id="WP_200275737.1">
    <property type="nucleotide sequence ID" value="NZ_CP066802.1"/>
</dbReference>
<dbReference type="EMBL" id="CP066802">
    <property type="protein sequence ID" value="QQM67289.1"/>
    <property type="molecule type" value="Genomic_DNA"/>
</dbReference>
<gene>
    <name evidence="5" type="ORF">JG540_09895</name>
</gene>
<organism evidence="5 6">
    <name type="scientific">Actinomyces weissii</name>
    <dbReference type="NCBI Taxonomy" id="675090"/>
    <lineage>
        <taxon>Bacteria</taxon>
        <taxon>Bacillati</taxon>
        <taxon>Actinomycetota</taxon>
        <taxon>Actinomycetes</taxon>
        <taxon>Actinomycetales</taxon>
        <taxon>Actinomycetaceae</taxon>
        <taxon>Actinomyces</taxon>
    </lineage>
</organism>
<dbReference type="PANTHER" id="PTHR30146:SF153">
    <property type="entry name" value="LACTOSE OPERON REPRESSOR"/>
    <property type="match status" value="1"/>
</dbReference>
<keyword evidence="2" id="KW-0238">DNA-binding</keyword>
<dbReference type="AlphaFoldDB" id="A0A7T7S2C6"/>
<dbReference type="Gene3D" id="3.40.50.2300">
    <property type="match status" value="2"/>
</dbReference>
<keyword evidence="6" id="KW-1185">Reference proteome</keyword>
<reference evidence="5 6" key="1">
    <citation type="submission" date="2020-12" db="EMBL/GenBank/DDBJ databases">
        <authorList>
            <person name="Zhou J."/>
        </authorList>
    </citation>
    <scope>NUCLEOTIDE SEQUENCE [LARGE SCALE GENOMIC DNA]</scope>
    <source>
        <strain evidence="5 6">CCUG 61299</strain>
    </source>
</reference>
<keyword evidence="3" id="KW-0804">Transcription</keyword>
<evidence type="ECO:0000256" key="3">
    <source>
        <dbReference type="ARBA" id="ARBA00023163"/>
    </source>
</evidence>
<dbReference type="Pfam" id="PF00356">
    <property type="entry name" value="LacI"/>
    <property type="match status" value="1"/>
</dbReference>
<dbReference type="Proteomes" id="UP000595895">
    <property type="component" value="Chromosome"/>
</dbReference>
<sequence>MAEVRRPWYPPTLDAVAARAGVSKATASRVLSPTGTASLPAAAAQVVAAAEQLGYHRPGLGRPRLVVLVTDIARTGYWLTLSGVVTACQDLDVDLCVQVLTGAAHRWRDSVLGPHQGRVDGVVVLEFDSPSAQLLPQVPRDLPVAVAGGYPSMDGGRMPRAWVDDRAGAVLAVEHLLSLGHERIAYLGVPSAGHPDPRLAGWRQVMLGAGLDTPPPLATGWGPETGMRAALPAVRSGATAVLCGNDDLAIGLMTGLRTAGVRVPEDVSVVGMDDHPHAVATTPALTTVRLDFARVGELAALLALGAPTPASTEVPAELVLRSSTAARRR</sequence>
<dbReference type="InterPro" id="IPR046335">
    <property type="entry name" value="LacI/GalR-like_sensor"/>
</dbReference>
<name>A0A7T7S2C6_9ACTO</name>
<dbReference type="InterPro" id="IPR000843">
    <property type="entry name" value="HTH_LacI"/>
</dbReference>
<dbReference type="GO" id="GO:0003700">
    <property type="term" value="F:DNA-binding transcription factor activity"/>
    <property type="evidence" value="ECO:0007669"/>
    <property type="project" value="TreeGrafter"/>
</dbReference>
<evidence type="ECO:0000259" key="4">
    <source>
        <dbReference type="PROSITE" id="PS50932"/>
    </source>
</evidence>
<evidence type="ECO:0000256" key="2">
    <source>
        <dbReference type="ARBA" id="ARBA00023125"/>
    </source>
</evidence>
<dbReference type="Gene3D" id="1.10.260.40">
    <property type="entry name" value="lambda repressor-like DNA-binding domains"/>
    <property type="match status" value="1"/>
</dbReference>
<dbReference type="SUPFAM" id="SSF47413">
    <property type="entry name" value="lambda repressor-like DNA-binding domains"/>
    <property type="match status" value="1"/>
</dbReference>
<dbReference type="PANTHER" id="PTHR30146">
    <property type="entry name" value="LACI-RELATED TRANSCRIPTIONAL REPRESSOR"/>
    <property type="match status" value="1"/>
</dbReference>
<protein>
    <submittedName>
        <fullName evidence="5">Substrate-binding domain-containing protein</fullName>
    </submittedName>
</protein>
<evidence type="ECO:0000313" key="6">
    <source>
        <dbReference type="Proteomes" id="UP000595895"/>
    </source>
</evidence>
<feature type="domain" description="HTH lacI-type" evidence="4">
    <location>
        <begin position="11"/>
        <end position="66"/>
    </location>
</feature>
<dbReference type="SUPFAM" id="SSF53822">
    <property type="entry name" value="Periplasmic binding protein-like I"/>
    <property type="match status" value="1"/>
</dbReference>
<evidence type="ECO:0000313" key="5">
    <source>
        <dbReference type="EMBL" id="QQM67289.1"/>
    </source>
</evidence>
<proteinExistence type="predicted"/>
<dbReference type="SMART" id="SM00354">
    <property type="entry name" value="HTH_LACI"/>
    <property type="match status" value="1"/>
</dbReference>
<accession>A0A7T7S2C6</accession>
<dbReference type="InterPro" id="IPR010982">
    <property type="entry name" value="Lambda_DNA-bd_dom_sf"/>
</dbReference>
<dbReference type="GO" id="GO:0000976">
    <property type="term" value="F:transcription cis-regulatory region binding"/>
    <property type="evidence" value="ECO:0007669"/>
    <property type="project" value="TreeGrafter"/>
</dbReference>
<evidence type="ECO:0000256" key="1">
    <source>
        <dbReference type="ARBA" id="ARBA00023015"/>
    </source>
</evidence>
<keyword evidence="1" id="KW-0805">Transcription regulation</keyword>
<dbReference type="Pfam" id="PF13377">
    <property type="entry name" value="Peripla_BP_3"/>
    <property type="match status" value="1"/>
</dbReference>